<keyword evidence="1 5" id="KW-0808">Transferase</keyword>
<sequence>MPTHPSGLSAVPDPVSDSAPASIAERAAAPRTLQVPTAGGLTWRPWTRADVPALTELMNAVEKADGRDWFISSGEVEELFDAPVFDAASDTLVGLDADGTMLAHGSVERYPTTGVSLLRAGVTGGVHPTRRGEGIGTELLAWGTGRARQALAALGTDPEVAGLPGRISAHILDVDPPERHDLLRAAGYEPMRYYANLLRDLSAPVPAIGLEPPLRLVPWSDALEDATRLARNDAFRDHWGSQPRTAESWRAHRSAFAPQWSFVVIDESVLYEGSEQEQPGDTTVPPGTPYVVGLHLGERYEHDWESQGYTAGYTGLLGVRRAYRGRRIAAALLTHAMHVYAADGMQRAELDVDTDNPTGAPALYARLGYTKSDGSTLHTIEL</sequence>
<dbReference type="PROSITE" id="PS51186">
    <property type="entry name" value="GNAT"/>
    <property type="match status" value="2"/>
</dbReference>
<dbReference type="EC" id="2.3.1.-" evidence="5"/>
<proteinExistence type="predicted"/>
<dbReference type="RefSeq" id="WP_377133629.1">
    <property type="nucleotide sequence ID" value="NZ_JBHSFI010000003.1"/>
</dbReference>
<dbReference type="SUPFAM" id="SSF55729">
    <property type="entry name" value="Acyl-CoA N-acyltransferases (Nat)"/>
    <property type="match status" value="2"/>
</dbReference>
<accession>A0ABV9HCY4</accession>
<feature type="region of interest" description="Disordered" evidence="3">
    <location>
        <begin position="1"/>
        <end position="20"/>
    </location>
</feature>
<dbReference type="Gene3D" id="3.40.630.30">
    <property type="match status" value="1"/>
</dbReference>
<dbReference type="Pfam" id="PF00583">
    <property type="entry name" value="Acetyltransf_1"/>
    <property type="match status" value="1"/>
</dbReference>
<dbReference type="PANTHER" id="PTHR43420:SF47">
    <property type="entry name" value="N-ACETYLTRANSFERASE DOMAIN-CONTAINING PROTEIN"/>
    <property type="match status" value="1"/>
</dbReference>
<evidence type="ECO:0000259" key="4">
    <source>
        <dbReference type="PROSITE" id="PS51186"/>
    </source>
</evidence>
<dbReference type="Proteomes" id="UP001596011">
    <property type="component" value="Unassembled WGS sequence"/>
</dbReference>
<evidence type="ECO:0000313" key="6">
    <source>
        <dbReference type="Proteomes" id="UP001596011"/>
    </source>
</evidence>
<dbReference type="GO" id="GO:0016746">
    <property type="term" value="F:acyltransferase activity"/>
    <property type="evidence" value="ECO:0007669"/>
    <property type="project" value="UniProtKB-KW"/>
</dbReference>
<dbReference type="InterPro" id="IPR016181">
    <property type="entry name" value="Acyl_CoA_acyltransferase"/>
</dbReference>
<evidence type="ECO:0000256" key="1">
    <source>
        <dbReference type="ARBA" id="ARBA00022679"/>
    </source>
</evidence>
<dbReference type="CDD" id="cd04301">
    <property type="entry name" value="NAT_SF"/>
    <property type="match status" value="1"/>
</dbReference>
<reference evidence="6" key="1">
    <citation type="journal article" date="2019" name="Int. J. Syst. Evol. Microbiol.">
        <title>The Global Catalogue of Microorganisms (GCM) 10K type strain sequencing project: providing services to taxonomists for standard genome sequencing and annotation.</title>
        <authorList>
            <consortium name="The Broad Institute Genomics Platform"/>
            <consortium name="The Broad Institute Genome Sequencing Center for Infectious Disease"/>
            <person name="Wu L."/>
            <person name="Ma J."/>
        </authorList>
    </citation>
    <scope>NUCLEOTIDE SEQUENCE [LARGE SCALE GENOMIC DNA]</scope>
    <source>
        <strain evidence="6">CCUG 42722</strain>
    </source>
</reference>
<feature type="domain" description="N-acetyltransferase" evidence="4">
    <location>
        <begin position="41"/>
        <end position="215"/>
    </location>
</feature>
<organism evidence="5 6">
    <name type="scientific">Promicromonospora alba</name>
    <dbReference type="NCBI Taxonomy" id="1616110"/>
    <lineage>
        <taxon>Bacteria</taxon>
        <taxon>Bacillati</taxon>
        <taxon>Actinomycetota</taxon>
        <taxon>Actinomycetes</taxon>
        <taxon>Micrococcales</taxon>
        <taxon>Promicromonosporaceae</taxon>
        <taxon>Promicromonospora</taxon>
    </lineage>
</organism>
<evidence type="ECO:0000256" key="3">
    <source>
        <dbReference type="SAM" id="MobiDB-lite"/>
    </source>
</evidence>
<keyword evidence="2 5" id="KW-0012">Acyltransferase</keyword>
<dbReference type="InterPro" id="IPR000182">
    <property type="entry name" value="GNAT_dom"/>
</dbReference>
<gene>
    <name evidence="5" type="ORF">ACFO6V_07050</name>
</gene>
<protein>
    <submittedName>
        <fullName evidence="5">GNAT family N-acetyltransferase</fullName>
        <ecNumber evidence="5">2.3.1.-</ecNumber>
    </submittedName>
</protein>
<comment type="caution">
    <text evidence="5">The sequence shown here is derived from an EMBL/GenBank/DDBJ whole genome shotgun (WGS) entry which is preliminary data.</text>
</comment>
<name>A0ABV9HCY4_9MICO</name>
<evidence type="ECO:0000256" key="2">
    <source>
        <dbReference type="ARBA" id="ARBA00023315"/>
    </source>
</evidence>
<feature type="domain" description="N-acetyltransferase" evidence="4">
    <location>
        <begin position="241"/>
        <end position="382"/>
    </location>
</feature>
<dbReference type="PANTHER" id="PTHR43420">
    <property type="entry name" value="ACETYLTRANSFERASE"/>
    <property type="match status" value="1"/>
</dbReference>
<evidence type="ECO:0000313" key="5">
    <source>
        <dbReference type="EMBL" id="MFC4627982.1"/>
    </source>
</evidence>
<dbReference type="InterPro" id="IPR050680">
    <property type="entry name" value="YpeA/RimI_acetyltransf"/>
</dbReference>
<dbReference type="EMBL" id="JBHSFI010000003">
    <property type="protein sequence ID" value="MFC4627982.1"/>
    <property type="molecule type" value="Genomic_DNA"/>
</dbReference>
<keyword evidence="6" id="KW-1185">Reference proteome</keyword>